<dbReference type="Proteomes" id="UP000591272">
    <property type="component" value="Unassembled WGS sequence"/>
</dbReference>
<dbReference type="SUPFAM" id="SSF53850">
    <property type="entry name" value="Periplasmic binding protein-like II"/>
    <property type="match status" value="1"/>
</dbReference>
<dbReference type="InterPro" id="IPR036388">
    <property type="entry name" value="WH-like_DNA-bd_sf"/>
</dbReference>
<keyword evidence="2" id="KW-0805">Transcription regulation</keyword>
<evidence type="ECO:0000256" key="1">
    <source>
        <dbReference type="ARBA" id="ARBA00009437"/>
    </source>
</evidence>
<dbReference type="Gene3D" id="1.10.10.10">
    <property type="entry name" value="Winged helix-like DNA-binding domain superfamily/Winged helix DNA-binding domain"/>
    <property type="match status" value="1"/>
</dbReference>
<feature type="domain" description="HTH lysR-type" evidence="5">
    <location>
        <begin position="1"/>
        <end position="59"/>
    </location>
</feature>
<dbReference type="PRINTS" id="PR00039">
    <property type="entry name" value="HTHLYSR"/>
</dbReference>
<organism evidence="6 7">
    <name type="scientific">Actinomadura citrea</name>
    <dbReference type="NCBI Taxonomy" id="46158"/>
    <lineage>
        <taxon>Bacteria</taxon>
        <taxon>Bacillati</taxon>
        <taxon>Actinomycetota</taxon>
        <taxon>Actinomycetes</taxon>
        <taxon>Streptosporangiales</taxon>
        <taxon>Thermomonosporaceae</taxon>
        <taxon>Actinomadura</taxon>
    </lineage>
</organism>
<protein>
    <submittedName>
        <fullName evidence="6">DNA-binding transcriptional LysR family regulator</fullName>
    </submittedName>
</protein>
<dbReference type="Pfam" id="PF00126">
    <property type="entry name" value="HTH_1"/>
    <property type="match status" value="1"/>
</dbReference>
<reference evidence="6 7" key="1">
    <citation type="submission" date="2020-07" db="EMBL/GenBank/DDBJ databases">
        <title>Sequencing the genomes of 1000 actinobacteria strains.</title>
        <authorList>
            <person name="Klenk H.-P."/>
        </authorList>
    </citation>
    <scope>NUCLEOTIDE SEQUENCE [LARGE SCALE GENOMIC DNA]</scope>
    <source>
        <strain evidence="6 7">DSM 43461</strain>
    </source>
</reference>
<keyword evidence="4" id="KW-0804">Transcription</keyword>
<comment type="similarity">
    <text evidence="1">Belongs to the LysR transcriptional regulatory family.</text>
</comment>
<dbReference type="GO" id="GO:0003700">
    <property type="term" value="F:DNA-binding transcription factor activity"/>
    <property type="evidence" value="ECO:0007669"/>
    <property type="project" value="InterPro"/>
</dbReference>
<accession>A0A7Y9GJG5</accession>
<dbReference type="GO" id="GO:0003677">
    <property type="term" value="F:DNA binding"/>
    <property type="evidence" value="ECO:0007669"/>
    <property type="project" value="UniProtKB-KW"/>
</dbReference>
<evidence type="ECO:0000313" key="6">
    <source>
        <dbReference type="EMBL" id="NYE17653.1"/>
    </source>
</evidence>
<dbReference type="SUPFAM" id="SSF46785">
    <property type="entry name" value="Winged helix' DNA-binding domain"/>
    <property type="match status" value="1"/>
</dbReference>
<evidence type="ECO:0000256" key="3">
    <source>
        <dbReference type="ARBA" id="ARBA00023125"/>
    </source>
</evidence>
<keyword evidence="3 6" id="KW-0238">DNA-binding</keyword>
<dbReference type="PANTHER" id="PTHR30346">
    <property type="entry name" value="TRANSCRIPTIONAL DUAL REGULATOR HCAR-RELATED"/>
    <property type="match status" value="1"/>
</dbReference>
<dbReference type="FunFam" id="1.10.10.10:FF:000001">
    <property type="entry name" value="LysR family transcriptional regulator"/>
    <property type="match status" value="1"/>
</dbReference>
<proteinExistence type="inferred from homology"/>
<dbReference type="Pfam" id="PF03466">
    <property type="entry name" value="LysR_substrate"/>
    <property type="match status" value="1"/>
</dbReference>
<name>A0A7Y9GJG5_9ACTN</name>
<comment type="caution">
    <text evidence="6">The sequence shown here is derived from an EMBL/GenBank/DDBJ whole genome shotgun (WGS) entry which is preliminary data.</text>
</comment>
<evidence type="ECO:0000256" key="4">
    <source>
        <dbReference type="ARBA" id="ARBA00023163"/>
    </source>
</evidence>
<evidence type="ECO:0000256" key="2">
    <source>
        <dbReference type="ARBA" id="ARBA00023015"/>
    </source>
</evidence>
<dbReference type="AlphaFoldDB" id="A0A7Y9GJG5"/>
<evidence type="ECO:0000259" key="5">
    <source>
        <dbReference type="PROSITE" id="PS50931"/>
    </source>
</evidence>
<dbReference type="PANTHER" id="PTHR30346:SF0">
    <property type="entry name" value="HCA OPERON TRANSCRIPTIONAL ACTIVATOR HCAR"/>
    <property type="match status" value="1"/>
</dbReference>
<dbReference type="RefSeq" id="WP_179837963.1">
    <property type="nucleotide sequence ID" value="NZ_BMRD01000003.1"/>
</dbReference>
<dbReference type="Gene3D" id="3.40.190.10">
    <property type="entry name" value="Periplasmic binding protein-like II"/>
    <property type="match status" value="2"/>
</dbReference>
<sequence length="307" mass="33668">MTDLRQIEVFLALAEELHFGHTADRLHLTQPQVSRAVAALESHLGGRLFERTSRQVRLTPLGRRFRHEAEPAYRLLTEALQNARARARDTAQPLRIGFFLSVGGEPLSRLVRAHEARHPGIQISLTNVPYVDPYEPLRRDEVDVLISYLIVDPVEEPDLTTGPAIHHTARVLVVAAGDPLAGRPSLSIEDLAGRRTVARPPRLPRALFDHFVPPATPLGEPIHRTYDLGEGDAYGAAVAAVARGHIVHLSADIFTPLLAHRHDLDLIAIRDLPDIPIGLIWVTARQNAAISALADTAASLSTATPRD</sequence>
<keyword evidence="7" id="KW-1185">Reference proteome</keyword>
<evidence type="ECO:0000313" key="7">
    <source>
        <dbReference type="Proteomes" id="UP000591272"/>
    </source>
</evidence>
<gene>
    <name evidence="6" type="ORF">BJ999_007949</name>
</gene>
<dbReference type="InterPro" id="IPR000847">
    <property type="entry name" value="LysR_HTH_N"/>
</dbReference>
<dbReference type="PROSITE" id="PS50931">
    <property type="entry name" value="HTH_LYSR"/>
    <property type="match status" value="1"/>
</dbReference>
<dbReference type="EMBL" id="JACCBT010000001">
    <property type="protein sequence ID" value="NYE17653.1"/>
    <property type="molecule type" value="Genomic_DNA"/>
</dbReference>
<dbReference type="GO" id="GO:0032993">
    <property type="term" value="C:protein-DNA complex"/>
    <property type="evidence" value="ECO:0007669"/>
    <property type="project" value="TreeGrafter"/>
</dbReference>
<dbReference type="InterPro" id="IPR036390">
    <property type="entry name" value="WH_DNA-bd_sf"/>
</dbReference>
<dbReference type="InterPro" id="IPR005119">
    <property type="entry name" value="LysR_subst-bd"/>
</dbReference>